<dbReference type="RefSeq" id="WP_165180260.1">
    <property type="nucleotide sequence ID" value="NZ_JAAKZI010000002.1"/>
</dbReference>
<dbReference type="EMBL" id="JAAKZI010000002">
    <property type="protein sequence ID" value="NGN82159.1"/>
    <property type="molecule type" value="Genomic_DNA"/>
</dbReference>
<comment type="caution">
    <text evidence="2">The sequence shown here is derived from an EMBL/GenBank/DDBJ whole genome shotgun (WGS) entry which is preliminary data.</text>
</comment>
<reference evidence="2 3" key="1">
    <citation type="submission" date="2020-02" db="EMBL/GenBank/DDBJ databases">
        <title>Genome sequence of the type strain DSM 27180 of Arthrobacter silviterrae.</title>
        <authorList>
            <person name="Gao J."/>
            <person name="Sun J."/>
        </authorList>
    </citation>
    <scope>NUCLEOTIDE SEQUENCE [LARGE SCALE GENOMIC DNA]</scope>
    <source>
        <strain evidence="2 3">DSM 27180</strain>
    </source>
</reference>
<dbReference type="Proteomes" id="UP000479226">
    <property type="component" value="Unassembled WGS sequence"/>
</dbReference>
<feature type="region of interest" description="Disordered" evidence="1">
    <location>
        <begin position="41"/>
        <end position="72"/>
    </location>
</feature>
<evidence type="ECO:0000313" key="3">
    <source>
        <dbReference type="Proteomes" id="UP000479226"/>
    </source>
</evidence>
<protein>
    <submittedName>
        <fullName evidence="2">Uncharacterized protein</fullName>
    </submittedName>
</protein>
<keyword evidence="3" id="KW-1185">Reference proteome</keyword>
<proteinExistence type="predicted"/>
<name>A0ABX0D5J3_9MICC</name>
<gene>
    <name evidence="2" type="ORF">G6N77_01580</name>
</gene>
<accession>A0ABX0D5J3</accession>
<organism evidence="2 3">
    <name type="scientific">Arthrobacter silviterrae</name>
    <dbReference type="NCBI Taxonomy" id="2026658"/>
    <lineage>
        <taxon>Bacteria</taxon>
        <taxon>Bacillati</taxon>
        <taxon>Actinomycetota</taxon>
        <taxon>Actinomycetes</taxon>
        <taxon>Micrococcales</taxon>
        <taxon>Micrococcaceae</taxon>
        <taxon>Arthrobacter</taxon>
    </lineage>
</organism>
<evidence type="ECO:0000313" key="2">
    <source>
        <dbReference type="EMBL" id="NGN82159.1"/>
    </source>
</evidence>
<evidence type="ECO:0000256" key="1">
    <source>
        <dbReference type="SAM" id="MobiDB-lite"/>
    </source>
</evidence>
<sequence>MKPTRPIEAPGADGGRLIFSSYGHMLGLADGVLFGGRRPPCKRGPAAAQGKVPAADSGRSPVQCPDGPVPGR</sequence>